<gene>
    <name evidence="1" type="ORF">D1013_05220</name>
</gene>
<evidence type="ECO:0000313" key="2">
    <source>
        <dbReference type="Proteomes" id="UP000276309"/>
    </source>
</evidence>
<protein>
    <submittedName>
        <fullName evidence="1">Uncharacterized protein</fullName>
    </submittedName>
</protein>
<name>A0A3G2L3H6_9FLAO</name>
<dbReference type="AlphaFoldDB" id="A0A3G2L3H6"/>
<organism evidence="1 2">
    <name type="scientific">Euzebyella marina</name>
    <dbReference type="NCBI Taxonomy" id="1761453"/>
    <lineage>
        <taxon>Bacteria</taxon>
        <taxon>Pseudomonadati</taxon>
        <taxon>Bacteroidota</taxon>
        <taxon>Flavobacteriia</taxon>
        <taxon>Flavobacteriales</taxon>
        <taxon>Flavobacteriaceae</taxon>
        <taxon>Euzebyella</taxon>
    </lineage>
</organism>
<reference evidence="1 2" key="1">
    <citation type="submission" date="2018-08" db="EMBL/GenBank/DDBJ databases">
        <title>The reduced genetic potential of extracellular carbohydrate catabolism in Euzebyella marina RN62, a Flavobacteriia bacterium isolated from the hadal water.</title>
        <authorList>
            <person name="Xue C."/>
        </authorList>
    </citation>
    <scope>NUCLEOTIDE SEQUENCE [LARGE SCALE GENOMIC DNA]</scope>
    <source>
        <strain evidence="1 2">RN62</strain>
    </source>
</reference>
<dbReference type="Proteomes" id="UP000276309">
    <property type="component" value="Chromosome"/>
</dbReference>
<proteinExistence type="predicted"/>
<evidence type="ECO:0000313" key="1">
    <source>
        <dbReference type="EMBL" id="AYN66814.1"/>
    </source>
</evidence>
<dbReference type="OrthoDB" id="1036397at2"/>
<accession>A0A3G2L3H6</accession>
<keyword evidence="2" id="KW-1185">Reference proteome</keyword>
<dbReference type="KEGG" id="emar:D1013_05220"/>
<dbReference type="EMBL" id="CP032050">
    <property type="protein sequence ID" value="AYN66814.1"/>
    <property type="molecule type" value="Genomic_DNA"/>
</dbReference>
<sequence>MIEVFITNLTNEFEAKKVFNLLTEAFPNLKVDYDFDETGLPYPCGHTIIRVEGSYLNAADIMKSIRQIGFQCEILEDIICPKKSKL</sequence>
<dbReference type="RefSeq" id="WP_121847865.1">
    <property type="nucleotide sequence ID" value="NZ_CP032050.1"/>
</dbReference>